<evidence type="ECO:0000259" key="3">
    <source>
        <dbReference type="Pfam" id="PF08501"/>
    </source>
</evidence>
<evidence type="ECO:0000256" key="2">
    <source>
        <dbReference type="ARBA" id="ARBA00023141"/>
    </source>
</evidence>
<sequence length="283" mass="29837">MADPVGSADRRRLAVIGSPIEHSLSPALHAAAYARLGLDWAYGREQVTVDGLPAFLDGLDGTWRGLSATMPLKEALLPLLDAYDEDVALTGAANTVLLHDGRRTGRNTDIAGVRTALERAGLTTLRRAAIVGAGATARSIVVALARLGAVELDVLVREESRAGALLDLAERLGLEAAPRPLGDLERLVPAHEVVAWTLPNGVPPGGVVPEAVRRASTLLDVTYHPWPSPLAEQWRAVDGAVASGRDMLLHQAVRQVRLFVGGPDAAPMPEEAEVERAMAAALA</sequence>
<dbReference type="GO" id="GO:0009423">
    <property type="term" value="P:chorismate biosynthetic process"/>
    <property type="evidence" value="ECO:0007669"/>
    <property type="project" value="TreeGrafter"/>
</dbReference>
<gene>
    <name evidence="4" type="ORF">OVN18_11675</name>
</gene>
<dbReference type="CDD" id="cd01065">
    <property type="entry name" value="NAD_bind_Shikimate_DH"/>
    <property type="match status" value="1"/>
</dbReference>
<dbReference type="Pfam" id="PF08501">
    <property type="entry name" value="Shikimate_dh_N"/>
    <property type="match status" value="1"/>
</dbReference>
<protein>
    <submittedName>
        <fullName evidence="4">Shikimate dehydrogenase</fullName>
        <ecNumber evidence="4">1.1.1.25</ecNumber>
    </submittedName>
</protein>
<dbReference type="KEGG" id="mdb:OVN18_11675"/>
<dbReference type="Gene3D" id="3.40.50.10860">
    <property type="entry name" value="Leucine Dehydrogenase, chain A, domain 1"/>
    <property type="match status" value="1"/>
</dbReference>
<proteinExistence type="predicted"/>
<dbReference type="SUPFAM" id="SSF53223">
    <property type="entry name" value="Aminoacid dehydrogenase-like, N-terminal domain"/>
    <property type="match status" value="1"/>
</dbReference>
<dbReference type="GO" id="GO:0009073">
    <property type="term" value="P:aromatic amino acid family biosynthetic process"/>
    <property type="evidence" value="ECO:0007669"/>
    <property type="project" value="UniProtKB-KW"/>
</dbReference>
<dbReference type="SUPFAM" id="SSF51735">
    <property type="entry name" value="NAD(P)-binding Rossmann-fold domains"/>
    <property type="match status" value="1"/>
</dbReference>
<reference evidence="4" key="1">
    <citation type="submission" date="2022-11" db="EMBL/GenBank/DDBJ databases">
        <title>Description of Microcella daejonensis nov. sp, isolated from riverside soil.</title>
        <authorList>
            <person name="Molina K.M."/>
            <person name="Kim S.B."/>
        </authorList>
    </citation>
    <scope>NUCLEOTIDE SEQUENCE</scope>
    <source>
        <strain evidence="4">MMS21-STM12</strain>
    </source>
</reference>
<dbReference type="NCBIfam" id="NF001311">
    <property type="entry name" value="PRK00258.1-3"/>
    <property type="match status" value="1"/>
</dbReference>
<keyword evidence="5" id="KW-1185">Reference proteome</keyword>
<dbReference type="InterPro" id="IPR013708">
    <property type="entry name" value="Shikimate_DH-bd_N"/>
</dbReference>
<dbReference type="EC" id="1.1.1.25" evidence="4"/>
<organism evidence="4 5">
    <name type="scientific">Microcella daejeonensis</name>
    <dbReference type="NCBI Taxonomy" id="2994971"/>
    <lineage>
        <taxon>Bacteria</taxon>
        <taxon>Bacillati</taxon>
        <taxon>Actinomycetota</taxon>
        <taxon>Actinomycetes</taxon>
        <taxon>Micrococcales</taxon>
        <taxon>Microbacteriaceae</taxon>
        <taxon>Microcella</taxon>
    </lineage>
</organism>
<dbReference type="GO" id="GO:0004764">
    <property type="term" value="F:shikimate 3-dehydrogenase (NADP+) activity"/>
    <property type="evidence" value="ECO:0007669"/>
    <property type="project" value="UniProtKB-EC"/>
</dbReference>
<dbReference type="GO" id="GO:0019632">
    <property type="term" value="P:shikimate metabolic process"/>
    <property type="evidence" value="ECO:0007669"/>
    <property type="project" value="TreeGrafter"/>
</dbReference>
<keyword evidence="4" id="KW-0560">Oxidoreductase</keyword>
<dbReference type="EMBL" id="CP113089">
    <property type="protein sequence ID" value="WAB81185.1"/>
    <property type="molecule type" value="Genomic_DNA"/>
</dbReference>
<keyword evidence="2" id="KW-0028">Amino-acid biosynthesis</keyword>
<dbReference type="PANTHER" id="PTHR21089">
    <property type="entry name" value="SHIKIMATE DEHYDROGENASE"/>
    <property type="match status" value="1"/>
</dbReference>
<dbReference type="Proteomes" id="UP001164706">
    <property type="component" value="Chromosome"/>
</dbReference>
<dbReference type="GO" id="GO:0005829">
    <property type="term" value="C:cytosol"/>
    <property type="evidence" value="ECO:0007669"/>
    <property type="project" value="TreeGrafter"/>
</dbReference>
<evidence type="ECO:0000313" key="5">
    <source>
        <dbReference type="Proteomes" id="UP001164706"/>
    </source>
</evidence>
<dbReference type="InterPro" id="IPR022893">
    <property type="entry name" value="Shikimate_DH_fam"/>
</dbReference>
<dbReference type="Gene3D" id="3.40.50.720">
    <property type="entry name" value="NAD(P)-binding Rossmann-like Domain"/>
    <property type="match status" value="1"/>
</dbReference>
<dbReference type="InterPro" id="IPR046346">
    <property type="entry name" value="Aminoacid_DH-like_N_sf"/>
</dbReference>
<keyword evidence="2" id="KW-0057">Aromatic amino acid biosynthesis</keyword>
<feature type="domain" description="Shikimate dehydrogenase substrate binding N-terminal" evidence="3">
    <location>
        <begin position="15"/>
        <end position="96"/>
    </location>
</feature>
<comment type="pathway">
    <text evidence="1">Metabolic intermediate biosynthesis; chorismate biosynthesis; chorismate from D-erythrose 4-phosphate and phosphoenolpyruvate: step 4/7.</text>
</comment>
<dbReference type="InterPro" id="IPR036291">
    <property type="entry name" value="NAD(P)-bd_dom_sf"/>
</dbReference>
<dbReference type="RefSeq" id="WP_267780945.1">
    <property type="nucleotide sequence ID" value="NZ_CP113089.1"/>
</dbReference>
<accession>A0A9E8S850</accession>
<dbReference type="AlphaFoldDB" id="A0A9E8S850"/>
<dbReference type="GO" id="GO:0050661">
    <property type="term" value="F:NADP binding"/>
    <property type="evidence" value="ECO:0007669"/>
    <property type="project" value="TreeGrafter"/>
</dbReference>
<dbReference type="PANTHER" id="PTHR21089:SF1">
    <property type="entry name" value="BIFUNCTIONAL 3-DEHYDROQUINATE DEHYDRATASE_SHIKIMATE DEHYDROGENASE, CHLOROPLASTIC"/>
    <property type="match status" value="1"/>
</dbReference>
<evidence type="ECO:0000313" key="4">
    <source>
        <dbReference type="EMBL" id="WAB81185.1"/>
    </source>
</evidence>
<name>A0A9E8S850_9MICO</name>
<evidence type="ECO:0000256" key="1">
    <source>
        <dbReference type="ARBA" id="ARBA00004871"/>
    </source>
</evidence>